<sequence>MPVYFDDAFVPLSQARVHPLDRGFIYGDGVYEVIPAYGGHYLRLDAHIARLERSLAEARIANPYPAQRWAEILTELLSRHGGGDASIYLQVTRGVAPRDHAFPDCPPTVFAMPRALKPVPTNQVERGLKAVSLADIRWQWCQIKSISLQGAAMLRQQAIDAGADEAILHRGRWVTEGAAANVFVVIDGAVVTPPPSNWLLHGITRDLVLELAAQVDLRVDERPLRLKELLAADEIWLSSSTKEVLAVTQLDGAPVGDGQPGPVWRRVWDAYQAFKADLRAQ</sequence>
<dbReference type="InterPro" id="IPR050571">
    <property type="entry name" value="Class-IV_PLP-Dep_Aminotrnsfr"/>
</dbReference>
<evidence type="ECO:0000256" key="4">
    <source>
        <dbReference type="ARBA" id="ARBA00022909"/>
    </source>
</evidence>
<evidence type="ECO:0000256" key="1">
    <source>
        <dbReference type="ARBA" id="ARBA00001933"/>
    </source>
</evidence>
<evidence type="ECO:0000256" key="12">
    <source>
        <dbReference type="RuleBase" id="RU004516"/>
    </source>
</evidence>
<dbReference type="InterPro" id="IPR001544">
    <property type="entry name" value="Aminotrans_IV"/>
</dbReference>
<evidence type="ECO:0000256" key="6">
    <source>
        <dbReference type="ARBA" id="ARBA00035676"/>
    </source>
</evidence>
<keyword evidence="13" id="KW-0808">Transferase</keyword>
<proteinExistence type="inferred from homology"/>
<evidence type="ECO:0000256" key="8">
    <source>
        <dbReference type="ARBA" id="ARBA00054027"/>
    </source>
</evidence>
<keyword evidence="13" id="KW-0032">Aminotransferase</keyword>
<evidence type="ECO:0000256" key="9">
    <source>
        <dbReference type="ARBA" id="ARBA00069174"/>
    </source>
</evidence>
<comment type="cofactor">
    <cofactor evidence="1 12">
        <name>pyridoxal 5'-phosphate</name>
        <dbReference type="ChEBI" id="CHEBI:597326"/>
    </cofactor>
</comment>
<evidence type="ECO:0000313" key="13">
    <source>
        <dbReference type="EMBL" id="ANX05598.1"/>
    </source>
</evidence>
<gene>
    <name evidence="13" type="ORF">PG2T_10435</name>
</gene>
<comment type="function">
    <text evidence="8">Involved in the biosynthesis of p-aminobenzoate (PABA), a precursor of tetrahydrofolate. Converts 4-amino-4-deoxychorismate into 4-aminobenzoate (PABA) and pyruvate.</text>
</comment>
<dbReference type="KEGG" id="gbi:PG2T_10435"/>
<comment type="catalytic activity">
    <reaction evidence="7">
        <text>4-amino-4-deoxychorismate = 4-aminobenzoate + pyruvate + H(+)</text>
        <dbReference type="Rhea" id="RHEA:16201"/>
        <dbReference type="ChEBI" id="CHEBI:15361"/>
        <dbReference type="ChEBI" id="CHEBI:15378"/>
        <dbReference type="ChEBI" id="CHEBI:17836"/>
        <dbReference type="ChEBI" id="CHEBI:58406"/>
        <dbReference type="EC" id="4.1.3.38"/>
    </reaction>
</comment>
<name>A0A1B1YXW3_9GAMM</name>
<dbReference type="InParanoid" id="A0A1B1YXW3"/>
<dbReference type="SUPFAM" id="SSF56752">
    <property type="entry name" value="D-aminoacid aminotransferase-like PLP-dependent enzymes"/>
    <property type="match status" value="1"/>
</dbReference>
<dbReference type="GO" id="GO:0005829">
    <property type="term" value="C:cytosol"/>
    <property type="evidence" value="ECO:0007669"/>
    <property type="project" value="TreeGrafter"/>
</dbReference>
<dbReference type="Gene3D" id="3.30.470.10">
    <property type="match status" value="1"/>
</dbReference>
<dbReference type="InterPro" id="IPR036038">
    <property type="entry name" value="Aminotransferase-like"/>
</dbReference>
<evidence type="ECO:0000256" key="11">
    <source>
        <dbReference type="RuleBase" id="RU004106"/>
    </source>
</evidence>
<dbReference type="AlphaFoldDB" id="A0A1B1YXW3"/>
<evidence type="ECO:0000256" key="2">
    <source>
        <dbReference type="ARBA" id="ARBA00009320"/>
    </source>
</evidence>
<dbReference type="GO" id="GO:0008696">
    <property type="term" value="F:4-amino-4-deoxychorismate lyase activity"/>
    <property type="evidence" value="ECO:0007669"/>
    <property type="project" value="UniProtKB-EC"/>
</dbReference>
<comment type="pathway">
    <text evidence="5">Cofactor biosynthesis; tetrahydrofolate biosynthesis; 4-aminobenzoate from chorismate: step 2/2.</text>
</comment>
<dbReference type="EC" id="4.1.3.38" evidence="6"/>
<reference evidence="14" key="1">
    <citation type="submission" date="2016-03" db="EMBL/GenBank/DDBJ databases">
        <title>Complete genome sequence of Solimmundus cernigliae, representing a novel lineage of polycyclic aromatic hydrocarbon degraders within the Gammaproteobacteria.</title>
        <authorList>
            <person name="Singleton D.R."/>
            <person name="Dickey A.N."/>
            <person name="Scholl E.H."/>
            <person name="Wright F.A."/>
            <person name="Aitken M.D."/>
        </authorList>
    </citation>
    <scope>NUCLEOTIDE SEQUENCE [LARGE SCALE GENOMIC DNA]</scope>
    <source>
        <strain evidence="14">TR3.2</strain>
    </source>
</reference>
<dbReference type="EMBL" id="CP014671">
    <property type="protein sequence ID" value="ANX05598.1"/>
    <property type="molecule type" value="Genomic_DNA"/>
</dbReference>
<dbReference type="Pfam" id="PF01063">
    <property type="entry name" value="Aminotran_4"/>
    <property type="match status" value="1"/>
</dbReference>
<comment type="similarity">
    <text evidence="2 11">Belongs to the class-IV pyridoxal-phosphate-dependent aminotransferase family.</text>
</comment>
<evidence type="ECO:0000256" key="5">
    <source>
        <dbReference type="ARBA" id="ARBA00035633"/>
    </source>
</evidence>
<dbReference type="FunFam" id="3.20.10.10:FF:000002">
    <property type="entry name" value="D-alanine aminotransferase"/>
    <property type="match status" value="1"/>
</dbReference>
<keyword evidence="3 12" id="KW-0663">Pyridoxal phosphate</keyword>
<evidence type="ECO:0000256" key="3">
    <source>
        <dbReference type="ARBA" id="ARBA00022898"/>
    </source>
</evidence>
<keyword evidence="4" id="KW-0289">Folate biosynthesis</keyword>
<dbReference type="PANTHER" id="PTHR42743:SF10">
    <property type="entry name" value="D-ALANINE AMINOTRANSFERASE"/>
    <property type="match status" value="1"/>
</dbReference>
<dbReference type="InterPro" id="IPR018300">
    <property type="entry name" value="Aminotrans_IV_CS"/>
</dbReference>
<protein>
    <recommendedName>
        <fullName evidence="9">Aminodeoxychorismate lyase</fullName>
        <ecNumber evidence="6">4.1.3.38</ecNumber>
    </recommendedName>
    <alternativeName>
        <fullName evidence="10">4-amino-4-deoxychorismate lyase</fullName>
    </alternativeName>
</protein>
<dbReference type="InterPro" id="IPR043131">
    <property type="entry name" value="BCAT-like_N"/>
</dbReference>
<accession>A0A1B1YXW3</accession>
<dbReference type="GO" id="GO:0008483">
    <property type="term" value="F:transaminase activity"/>
    <property type="evidence" value="ECO:0007669"/>
    <property type="project" value="UniProtKB-KW"/>
</dbReference>
<keyword evidence="14" id="KW-1185">Reference proteome</keyword>
<evidence type="ECO:0000256" key="7">
    <source>
        <dbReference type="ARBA" id="ARBA00049529"/>
    </source>
</evidence>
<evidence type="ECO:0000313" key="14">
    <source>
        <dbReference type="Proteomes" id="UP000092952"/>
    </source>
</evidence>
<dbReference type="GO" id="GO:0008652">
    <property type="term" value="P:amino acid biosynthetic process"/>
    <property type="evidence" value="ECO:0007669"/>
    <property type="project" value="UniProtKB-ARBA"/>
</dbReference>
<dbReference type="PROSITE" id="PS00770">
    <property type="entry name" value="AA_TRANSFER_CLASS_4"/>
    <property type="match status" value="1"/>
</dbReference>
<dbReference type="PANTHER" id="PTHR42743">
    <property type="entry name" value="AMINO-ACID AMINOTRANSFERASE"/>
    <property type="match status" value="1"/>
</dbReference>
<dbReference type="CDD" id="cd01558">
    <property type="entry name" value="D-AAT_like"/>
    <property type="match status" value="1"/>
</dbReference>
<dbReference type="InterPro" id="IPR043132">
    <property type="entry name" value="BCAT-like_C"/>
</dbReference>
<dbReference type="STRING" id="1810504.PG2T_10435"/>
<organism evidence="13 14">
    <name type="scientific">Immundisolibacter cernigliae</name>
    <dbReference type="NCBI Taxonomy" id="1810504"/>
    <lineage>
        <taxon>Bacteria</taxon>
        <taxon>Pseudomonadati</taxon>
        <taxon>Pseudomonadota</taxon>
        <taxon>Gammaproteobacteria</taxon>
        <taxon>Immundisolibacterales</taxon>
        <taxon>Immundisolibacteraceae</taxon>
        <taxon>Immundisolibacter</taxon>
    </lineage>
</organism>
<evidence type="ECO:0000256" key="10">
    <source>
        <dbReference type="ARBA" id="ARBA00080135"/>
    </source>
</evidence>
<dbReference type="Gene3D" id="3.20.10.10">
    <property type="entry name" value="D-amino Acid Aminotransferase, subunit A, domain 2"/>
    <property type="match status" value="1"/>
</dbReference>
<dbReference type="GO" id="GO:0046656">
    <property type="term" value="P:folic acid biosynthetic process"/>
    <property type="evidence" value="ECO:0007669"/>
    <property type="project" value="UniProtKB-KW"/>
</dbReference>
<dbReference type="Proteomes" id="UP000092952">
    <property type="component" value="Chromosome"/>
</dbReference>
<dbReference type="OrthoDB" id="21319at2"/>